<keyword evidence="2 5" id="KW-0812">Transmembrane</keyword>
<feature type="transmembrane region" description="Helical" evidence="5">
    <location>
        <begin position="362"/>
        <end position="384"/>
    </location>
</feature>
<name>A0A443RH25_9ACAR</name>
<proteinExistence type="predicted"/>
<evidence type="ECO:0000256" key="4">
    <source>
        <dbReference type="ARBA" id="ARBA00023136"/>
    </source>
</evidence>
<dbReference type="Proteomes" id="UP000285301">
    <property type="component" value="Unassembled WGS sequence"/>
</dbReference>
<protein>
    <submittedName>
        <fullName evidence="7">Putative MFS-type transporter C09D4.1-like protein</fullName>
    </submittedName>
</protein>
<dbReference type="InterPro" id="IPR036259">
    <property type="entry name" value="MFS_trans_sf"/>
</dbReference>
<feature type="transmembrane region" description="Helical" evidence="5">
    <location>
        <begin position="179"/>
        <end position="201"/>
    </location>
</feature>
<dbReference type="PROSITE" id="PS50850">
    <property type="entry name" value="MFS"/>
    <property type="match status" value="1"/>
</dbReference>
<reference evidence="7 9" key="1">
    <citation type="journal article" date="2018" name="Gigascience">
        <title>Genomes of trombidid mites reveal novel predicted allergens and laterally-transferred genes associated with secondary metabolism.</title>
        <authorList>
            <person name="Dong X."/>
            <person name="Chaisiri K."/>
            <person name="Xia D."/>
            <person name="Armstrong S.D."/>
            <person name="Fang Y."/>
            <person name="Donnelly M.J."/>
            <person name="Kadowaki T."/>
            <person name="McGarry J.W."/>
            <person name="Darby A.C."/>
            <person name="Makepeace B.L."/>
        </authorList>
    </citation>
    <scope>NUCLEOTIDE SEQUENCE [LARGE SCALE GENOMIC DNA]</scope>
    <source>
        <strain evidence="7">UoL-WK</strain>
    </source>
</reference>
<feature type="transmembrane region" description="Helical" evidence="5">
    <location>
        <begin position="66"/>
        <end position="94"/>
    </location>
</feature>
<dbReference type="GO" id="GO:0097037">
    <property type="term" value="P:heme export"/>
    <property type="evidence" value="ECO:0007669"/>
    <property type="project" value="TreeGrafter"/>
</dbReference>
<evidence type="ECO:0000256" key="2">
    <source>
        <dbReference type="ARBA" id="ARBA00022692"/>
    </source>
</evidence>
<dbReference type="OrthoDB" id="422206at2759"/>
<feature type="transmembrane region" description="Helical" evidence="5">
    <location>
        <begin position="302"/>
        <end position="319"/>
    </location>
</feature>
<keyword evidence="3 5" id="KW-1133">Transmembrane helix</keyword>
<feature type="domain" description="Major facilitator superfamily (MFS) profile" evidence="6">
    <location>
        <begin position="17"/>
        <end position="415"/>
    </location>
</feature>
<dbReference type="AlphaFoldDB" id="A0A443RH25"/>
<feature type="transmembrane region" description="Helical" evidence="5">
    <location>
        <begin position="141"/>
        <end position="167"/>
    </location>
</feature>
<feature type="transmembrane region" description="Helical" evidence="5">
    <location>
        <begin position="106"/>
        <end position="135"/>
    </location>
</feature>
<dbReference type="GO" id="GO:0020037">
    <property type="term" value="F:heme binding"/>
    <property type="evidence" value="ECO:0007669"/>
    <property type="project" value="TreeGrafter"/>
</dbReference>
<organism evidence="7 9">
    <name type="scientific">Dinothrombium tinctorium</name>
    <dbReference type="NCBI Taxonomy" id="1965070"/>
    <lineage>
        <taxon>Eukaryota</taxon>
        <taxon>Metazoa</taxon>
        <taxon>Ecdysozoa</taxon>
        <taxon>Arthropoda</taxon>
        <taxon>Chelicerata</taxon>
        <taxon>Arachnida</taxon>
        <taxon>Acari</taxon>
        <taxon>Acariformes</taxon>
        <taxon>Trombidiformes</taxon>
        <taxon>Prostigmata</taxon>
        <taxon>Anystina</taxon>
        <taxon>Parasitengona</taxon>
        <taxon>Trombidioidea</taxon>
        <taxon>Trombidiidae</taxon>
        <taxon>Dinothrombium</taxon>
    </lineage>
</organism>
<accession>A0A443RH25</accession>
<dbReference type="EMBL" id="NCKU01000675">
    <property type="protein sequence ID" value="RWS14586.1"/>
    <property type="molecule type" value="Genomic_DNA"/>
</dbReference>
<dbReference type="EMBL" id="NCKU01000674">
    <property type="protein sequence ID" value="RWS14598.1"/>
    <property type="molecule type" value="Genomic_DNA"/>
</dbReference>
<dbReference type="Pfam" id="PF07690">
    <property type="entry name" value="MFS_1"/>
    <property type="match status" value="1"/>
</dbReference>
<dbReference type="SUPFAM" id="SSF103473">
    <property type="entry name" value="MFS general substrate transporter"/>
    <property type="match status" value="1"/>
</dbReference>
<keyword evidence="4 5" id="KW-0472">Membrane</keyword>
<feature type="transmembrane region" description="Helical" evidence="5">
    <location>
        <begin position="325"/>
        <end position="350"/>
    </location>
</feature>
<dbReference type="InterPro" id="IPR020846">
    <property type="entry name" value="MFS_dom"/>
</dbReference>
<evidence type="ECO:0000259" key="6">
    <source>
        <dbReference type="PROSITE" id="PS50850"/>
    </source>
</evidence>
<feature type="transmembrane region" description="Helical" evidence="5">
    <location>
        <begin position="390"/>
        <end position="410"/>
    </location>
</feature>
<evidence type="ECO:0000256" key="3">
    <source>
        <dbReference type="ARBA" id="ARBA00022989"/>
    </source>
</evidence>
<gene>
    <name evidence="8" type="ORF">B4U79_17281</name>
    <name evidence="7" type="ORF">B4U79_17282</name>
</gene>
<evidence type="ECO:0000256" key="1">
    <source>
        <dbReference type="ARBA" id="ARBA00004141"/>
    </source>
</evidence>
<dbReference type="InterPro" id="IPR011701">
    <property type="entry name" value="MFS"/>
</dbReference>
<dbReference type="Gene3D" id="1.20.1250.20">
    <property type="entry name" value="MFS general substrate transporter like domains"/>
    <property type="match status" value="2"/>
</dbReference>
<dbReference type="PANTHER" id="PTHR10924">
    <property type="entry name" value="MAJOR FACILITATOR SUPERFAMILY PROTEIN-RELATED"/>
    <property type="match status" value="1"/>
</dbReference>
<dbReference type="InterPro" id="IPR049680">
    <property type="entry name" value="FLVCR1-2_SLC49-like"/>
</dbReference>
<keyword evidence="9" id="KW-1185">Reference proteome</keyword>
<comment type="caution">
    <text evidence="7">The sequence shown here is derived from an EMBL/GenBank/DDBJ whole genome shotgun (WGS) entry which is preliminary data.</text>
</comment>
<dbReference type="PANTHER" id="PTHR10924:SF4">
    <property type="entry name" value="GH15861P"/>
    <property type="match status" value="1"/>
</dbReference>
<feature type="transmembrane region" description="Helical" evidence="5">
    <location>
        <begin position="15"/>
        <end position="35"/>
    </location>
</feature>
<sequence length="440" mass="49095">MECSSISFRVYKRRYLNLLLLCLNLIITYFQQTIYTSIANVTAEYYAVSYTEVNLTSLSWDITAILFYYLCGKFIEIYGLQTSLIVSSFVNALSASIKCIALKRNLFWLLLTCQFVCAALNKLFVLSMSILAATWFKSSEFALVVGICEASIAVGISLTFLFPGLVFASEIRNAIAFRFSLMTIIFAILVAIVYVLTLLLIKNKPPTPPCLAEQRRSTIEAQPTFTLFKNKNFILLVICIGLADGIFASINYTLNQSVLSKFSNGSNVVSIAGVIKSLSSIPGSIIAGVLLKKYAKFKLSHICYSIFITLSVTLYMLSLEFKSEILLYLSSLSLGLSVIGTMVLIYDYVVEVTYPYPESVTFGVLFSFMYVPTLLSTPLVTLLIPKFGAVIANTINFVFAFISVLLSIFVSEDLRRKQANTKELLLTQRIAHHVSKRNYV</sequence>
<evidence type="ECO:0000313" key="9">
    <source>
        <dbReference type="Proteomes" id="UP000285301"/>
    </source>
</evidence>
<dbReference type="GO" id="GO:0015232">
    <property type="term" value="F:heme transmembrane transporter activity"/>
    <property type="evidence" value="ECO:0007669"/>
    <property type="project" value="TreeGrafter"/>
</dbReference>
<feature type="transmembrane region" description="Helical" evidence="5">
    <location>
        <begin position="233"/>
        <end position="254"/>
    </location>
</feature>
<evidence type="ECO:0000313" key="7">
    <source>
        <dbReference type="EMBL" id="RWS14586.1"/>
    </source>
</evidence>
<evidence type="ECO:0000313" key="8">
    <source>
        <dbReference type="EMBL" id="RWS14598.1"/>
    </source>
</evidence>
<comment type="subcellular location">
    <subcellularLocation>
        <location evidence="1">Membrane</location>
        <topology evidence="1">Multi-pass membrane protein</topology>
    </subcellularLocation>
</comment>
<evidence type="ECO:0000256" key="5">
    <source>
        <dbReference type="SAM" id="Phobius"/>
    </source>
</evidence>
<dbReference type="GO" id="GO:0016020">
    <property type="term" value="C:membrane"/>
    <property type="evidence" value="ECO:0007669"/>
    <property type="project" value="UniProtKB-SubCell"/>
</dbReference>
<reference evidence="7" key="2">
    <citation type="submission" date="2018-11" db="EMBL/GenBank/DDBJ databases">
        <title>Trombidioid mite genomics.</title>
        <authorList>
            <person name="Dong X."/>
        </authorList>
    </citation>
    <scope>NUCLEOTIDE SEQUENCE</scope>
    <source>
        <strain evidence="7">UoL-WK</strain>
    </source>
</reference>